<keyword evidence="2" id="KW-1185">Reference proteome</keyword>
<evidence type="ECO:0000313" key="1">
    <source>
        <dbReference type="EMBL" id="KZV53134.1"/>
    </source>
</evidence>
<gene>
    <name evidence="1" type="ORF">F511_26845</name>
</gene>
<dbReference type="Proteomes" id="UP000250235">
    <property type="component" value="Unassembled WGS sequence"/>
</dbReference>
<organism evidence="1 2">
    <name type="scientific">Dorcoceras hygrometricum</name>
    <dbReference type="NCBI Taxonomy" id="472368"/>
    <lineage>
        <taxon>Eukaryota</taxon>
        <taxon>Viridiplantae</taxon>
        <taxon>Streptophyta</taxon>
        <taxon>Embryophyta</taxon>
        <taxon>Tracheophyta</taxon>
        <taxon>Spermatophyta</taxon>
        <taxon>Magnoliopsida</taxon>
        <taxon>eudicotyledons</taxon>
        <taxon>Gunneridae</taxon>
        <taxon>Pentapetalae</taxon>
        <taxon>asterids</taxon>
        <taxon>lamiids</taxon>
        <taxon>Lamiales</taxon>
        <taxon>Gesneriaceae</taxon>
        <taxon>Didymocarpoideae</taxon>
        <taxon>Trichosporeae</taxon>
        <taxon>Loxocarpinae</taxon>
        <taxon>Dorcoceras</taxon>
    </lineage>
</organism>
<sequence>MNCLFFQLQEIVDFLMALFWGHKSIQLSSLRMMKHRGKLSHFQTRLTGLRV</sequence>
<protein>
    <submittedName>
        <fullName evidence="1">Uncharacterized protein</fullName>
    </submittedName>
</protein>
<accession>A0A2Z7D0Y3</accession>
<evidence type="ECO:0000313" key="2">
    <source>
        <dbReference type="Proteomes" id="UP000250235"/>
    </source>
</evidence>
<dbReference type="AlphaFoldDB" id="A0A2Z7D0Y3"/>
<reference evidence="1 2" key="1">
    <citation type="journal article" date="2015" name="Proc. Natl. Acad. Sci. U.S.A.">
        <title>The resurrection genome of Boea hygrometrica: A blueprint for survival of dehydration.</title>
        <authorList>
            <person name="Xiao L."/>
            <person name="Yang G."/>
            <person name="Zhang L."/>
            <person name="Yang X."/>
            <person name="Zhao S."/>
            <person name="Ji Z."/>
            <person name="Zhou Q."/>
            <person name="Hu M."/>
            <person name="Wang Y."/>
            <person name="Chen M."/>
            <person name="Xu Y."/>
            <person name="Jin H."/>
            <person name="Xiao X."/>
            <person name="Hu G."/>
            <person name="Bao F."/>
            <person name="Hu Y."/>
            <person name="Wan P."/>
            <person name="Li L."/>
            <person name="Deng X."/>
            <person name="Kuang T."/>
            <person name="Xiang C."/>
            <person name="Zhu J.K."/>
            <person name="Oliver M.J."/>
            <person name="He Y."/>
        </authorList>
    </citation>
    <scope>NUCLEOTIDE SEQUENCE [LARGE SCALE GENOMIC DNA]</scope>
    <source>
        <strain evidence="2">cv. XS01</strain>
    </source>
</reference>
<name>A0A2Z7D0Y3_9LAMI</name>
<proteinExistence type="predicted"/>
<dbReference type="EMBL" id="KQ990532">
    <property type="protein sequence ID" value="KZV53134.1"/>
    <property type="molecule type" value="Genomic_DNA"/>
</dbReference>